<dbReference type="InterPro" id="IPR003439">
    <property type="entry name" value="ABC_transporter-like_ATP-bd"/>
</dbReference>
<dbReference type="InterPro" id="IPR039421">
    <property type="entry name" value="Type_1_exporter"/>
</dbReference>
<dbReference type="GO" id="GO:0016020">
    <property type="term" value="C:membrane"/>
    <property type="evidence" value="ECO:0007669"/>
    <property type="project" value="UniProtKB-SubCell"/>
</dbReference>
<dbReference type="PANTHER" id="PTHR24221:SF634">
    <property type="entry name" value="MULTIDRUG RESISTANCE PROTEIN PGP-1"/>
    <property type="match status" value="1"/>
</dbReference>
<evidence type="ECO:0000256" key="1">
    <source>
        <dbReference type="ARBA" id="ARBA00004141"/>
    </source>
</evidence>
<feature type="chain" id="PRO_5037517810" evidence="6">
    <location>
        <begin position="16"/>
        <end position="238"/>
    </location>
</feature>
<dbReference type="Pfam" id="PF00664">
    <property type="entry name" value="ABC_membrane"/>
    <property type="match status" value="1"/>
</dbReference>
<keyword evidence="6" id="KW-0732">Signal</keyword>
<dbReference type="GO" id="GO:0140359">
    <property type="term" value="F:ABC-type transporter activity"/>
    <property type="evidence" value="ECO:0007669"/>
    <property type="project" value="InterPro"/>
</dbReference>
<dbReference type="WBParaSite" id="PSU_v2.g16435.t1">
    <property type="protein sequence ID" value="PSU_v2.g16435.t1"/>
    <property type="gene ID" value="PSU_v2.g16435"/>
</dbReference>
<dbReference type="Pfam" id="PF00005">
    <property type="entry name" value="ABC_tran"/>
    <property type="match status" value="1"/>
</dbReference>
<feature type="domain" description="ABC transmembrane type-1" evidence="7">
    <location>
        <begin position="1"/>
        <end position="149"/>
    </location>
</feature>
<accession>A0A914YAW8</accession>
<dbReference type="InterPro" id="IPR027417">
    <property type="entry name" value="P-loop_NTPase"/>
</dbReference>
<dbReference type="Gene3D" id="1.20.1560.10">
    <property type="entry name" value="ABC transporter type 1, transmembrane domain"/>
    <property type="match status" value="2"/>
</dbReference>
<feature type="signal peptide" evidence="6">
    <location>
        <begin position="1"/>
        <end position="15"/>
    </location>
</feature>
<dbReference type="Proteomes" id="UP000887577">
    <property type="component" value="Unplaced"/>
</dbReference>
<evidence type="ECO:0000313" key="9">
    <source>
        <dbReference type="WBParaSite" id="PSU_v2.g16435.t1"/>
    </source>
</evidence>
<dbReference type="Gene3D" id="3.40.50.300">
    <property type="entry name" value="P-loop containing nucleotide triphosphate hydrolases"/>
    <property type="match status" value="1"/>
</dbReference>
<evidence type="ECO:0000256" key="2">
    <source>
        <dbReference type="ARBA" id="ARBA00022692"/>
    </source>
</evidence>
<evidence type="ECO:0000259" key="7">
    <source>
        <dbReference type="PROSITE" id="PS50929"/>
    </source>
</evidence>
<evidence type="ECO:0000256" key="6">
    <source>
        <dbReference type="SAM" id="SignalP"/>
    </source>
</evidence>
<dbReference type="SUPFAM" id="SSF90123">
    <property type="entry name" value="ABC transporter transmembrane region"/>
    <property type="match status" value="1"/>
</dbReference>
<proteinExistence type="predicted"/>
<feature type="transmembrane region" description="Helical" evidence="5">
    <location>
        <begin position="84"/>
        <end position="105"/>
    </location>
</feature>
<keyword evidence="8" id="KW-1185">Reference proteome</keyword>
<evidence type="ECO:0000256" key="5">
    <source>
        <dbReference type="SAM" id="Phobius"/>
    </source>
</evidence>
<reference evidence="9" key="1">
    <citation type="submission" date="2022-11" db="UniProtKB">
        <authorList>
            <consortium name="WormBaseParasite"/>
        </authorList>
    </citation>
    <scope>IDENTIFICATION</scope>
</reference>
<evidence type="ECO:0000313" key="8">
    <source>
        <dbReference type="Proteomes" id="UP000887577"/>
    </source>
</evidence>
<dbReference type="PANTHER" id="PTHR24221">
    <property type="entry name" value="ATP-BINDING CASSETTE SUB-FAMILY B"/>
    <property type="match status" value="1"/>
</dbReference>
<sequence length="238" mass="26074">MALLVVSIFPLVGLGQKFQLSYAEGKAVKDAKDMENAGKVALEAIQNIRTVQALTLENHFYSEFKKHLKFPHQTSNKKAAIQGLTYAFSTSLFFFLYAAAFRFGGWLIVKNYQTSNEIMPMNVLRTLYAISFTAGSMGYASSFFPAYIKAKIAAGLIFKMLEDKPDFDNSSNKGIPAKNISGHVKFSNIGFAYPQRLNAKVLSGINIEAKPGETVALVGSSGCGKSTIVSFFTRADFV</sequence>
<feature type="transmembrane region" description="Helical" evidence="5">
    <location>
        <begin position="126"/>
        <end position="148"/>
    </location>
</feature>
<dbReference type="InterPro" id="IPR036640">
    <property type="entry name" value="ABC1_TM_sf"/>
</dbReference>
<dbReference type="AlphaFoldDB" id="A0A914YAW8"/>
<organism evidence="8 9">
    <name type="scientific">Panagrolaimus superbus</name>
    <dbReference type="NCBI Taxonomy" id="310955"/>
    <lineage>
        <taxon>Eukaryota</taxon>
        <taxon>Metazoa</taxon>
        <taxon>Ecdysozoa</taxon>
        <taxon>Nematoda</taxon>
        <taxon>Chromadorea</taxon>
        <taxon>Rhabditida</taxon>
        <taxon>Tylenchina</taxon>
        <taxon>Panagrolaimomorpha</taxon>
        <taxon>Panagrolaimoidea</taxon>
        <taxon>Panagrolaimidae</taxon>
        <taxon>Panagrolaimus</taxon>
    </lineage>
</organism>
<dbReference type="GO" id="GO:0016887">
    <property type="term" value="F:ATP hydrolysis activity"/>
    <property type="evidence" value="ECO:0007669"/>
    <property type="project" value="InterPro"/>
</dbReference>
<dbReference type="PROSITE" id="PS50929">
    <property type="entry name" value="ABC_TM1F"/>
    <property type="match status" value="1"/>
</dbReference>
<dbReference type="InterPro" id="IPR011527">
    <property type="entry name" value="ABC1_TM_dom"/>
</dbReference>
<keyword evidence="3 5" id="KW-1133">Transmembrane helix</keyword>
<evidence type="ECO:0000256" key="4">
    <source>
        <dbReference type="ARBA" id="ARBA00023136"/>
    </source>
</evidence>
<dbReference type="SUPFAM" id="SSF52540">
    <property type="entry name" value="P-loop containing nucleoside triphosphate hydrolases"/>
    <property type="match status" value="1"/>
</dbReference>
<evidence type="ECO:0000256" key="3">
    <source>
        <dbReference type="ARBA" id="ARBA00022989"/>
    </source>
</evidence>
<dbReference type="GO" id="GO:0005524">
    <property type="term" value="F:ATP binding"/>
    <property type="evidence" value="ECO:0007669"/>
    <property type="project" value="InterPro"/>
</dbReference>
<comment type="subcellular location">
    <subcellularLocation>
        <location evidence="1">Membrane</location>
        <topology evidence="1">Multi-pass membrane protein</topology>
    </subcellularLocation>
</comment>
<keyword evidence="4 5" id="KW-0472">Membrane</keyword>
<protein>
    <submittedName>
        <fullName evidence="9">ABC transmembrane type-1 domain-containing protein</fullName>
    </submittedName>
</protein>
<keyword evidence="2 5" id="KW-0812">Transmembrane</keyword>
<name>A0A914YAW8_9BILA</name>